<evidence type="ECO:0000256" key="1">
    <source>
        <dbReference type="SAM" id="SignalP"/>
    </source>
</evidence>
<feature type="chain" id="PRO_5045921596" description="Secreted protein" evidence="1">
    <location>
        <begin position="30"/>
        <end position="171"/>
    </location>
</feature>
<name>A0ABU4VJY6_9ACTN</name>
<evidence type="ECO:0000313" key="3">
    <source>
        <dbReference type="Proteomes" id="UP001277761"/>
    </source>
</evidence>
<reference evidence="2 3" key="1">
    <citation type="submission" date="2023-11" db="EMBL/GenBank/DDBJ databases">
        <authorList>
            <person name="Xu M."/>
            <person name="Jiang T."/>
        </authorList>
    </citation>
    <scope>NUCLEOTIDE SEQUENCE [LARGE SCALE GENOMIC DNA]</scope>
    <source>
        <strain evidence="2 3">SD</strain>
    </source>
</reference>
<dbReference type="RefSeq" id="WP_319954308.1">
    <property type="nucleotide sequence ID" value="NZ_JAXAVX010000005.1"/>
</dbReference>
<sequence length="171" mass="17381">MPPLPRPPRATGTRTALLLVATTSAVALGAPTSIAAVAPAAPCAGVRATVPLSYGVLDEDRTVENPRHLPQGRVGRALASSDGTAGVRTVPAGRRRVPYLCVGDERVARLPVLRAHERVVEATANGTILAWRTATTNTHGGCTSGGSSGGEYARCGRFASTATSCGPGTDA</sequence>
<dbReference type="Proteomes" id="UP001277761">
    <property type="component" value="Unassembled WGS sequence"/>
</dbReference>
<accession>A0ABU4VJY6</accession>
<organism evidence="2 3">
    <name type="scientific">Patulibacter brassicae</name>
    <dbReference type="NCBI Taxonomy" id="1705717"/>
    <lineage>
        <taxon>Bacteria</taxon>
        <taxon>Bacillati</taxon>
        <taxon>Actinomycetota</taxon>
        <taxon>Thermoleophilia</taxon>
        <taxon>Solirubrobacterales</taxon>
        <taxon>Patulibacteraceae</taxon>
        <taxon>Patulibacter</taxon>
    </lineage>
</organism>
<evidence type="ECO:0000313" key="2">
    <source>
        <dbReference type="EMBL" id="MDX8152152.1"/>
    </source>
</evidence>
<keyword evidence="1" id="KW-0732">Signal</keyword>
<proteinExistence type="predicted"/>
<feature type="signal peptide" evidence="1">
    <location>
        <begin position="1"/>
        <end position="29"/>
    </location>
</feature>
<gene>
    <name evidence="2" type="ORF">SK069_11145</name>
</gene>
<protein>
    <recommendedName>
        <fullName evidence="4">Secreted protein</fullName>
    </recommendedName>
</protein>
<evidence type="ECO:0008006" key="4">
    <source>
        <dbReference type="Google" id="ProtNLM"/>
    </source>
</evidence>
<dbReference type="EMBL" id="JAXAVX010000005">
    <property type="protein sequence ID" value="MDX8152152.1"/>
    <property type="molecule type" value="Genomic_DNA"/>
</dbReference>
<comment type="caution">
    <text evidence="2">The sequence shown here is derived from an EMBL/GenBank/DDBJ whole genome shotgun (WGS) entry which is preliminary data.</text>
</comment>
<keyword evidence="3" id="KW-1185">Reference proteome</keyword>